<dbReference type="SUPFAM" id="SSF52172">
    <property type="entry name" value="CheY-like"/>
    <property type="match status" value="1"/>
</dbReference>
<dbReference type="InterPro" id="IPR000700">
    <property type="entry name" value="PAS-assoc_C"/>
</dbReference>
<keyword evidence="7" id="KW-1185">Reference proteome</keyword>
<dbReference type="SUPFAM" id="SSF141868">
    <property type="entry name" value="EAL domain-like"/>
    <property type="match status" value="1"/>
</dbReference>
<dbReference type="PROSITE" id="PS50110">
    <property type="entry name" value="RESPONSE_REGULATORY"/>
    <property type="match status" value="1"/>
</dbReference>
<dbReference type="CDD" id="cd01948">
    <property type="entry name" value="EAL"/>
    <property type="match status" value="1"/>
</dbReference>
<dbReference type="SMART" id="SM00052">
    <property type="entry name" value="EAL"/>
    <property type="match status" value="1"/>
</dbReference>
<dbReference type="CDD" id="cd17574">
    <property type="entry name" value="REC_OmpR"/>
    <property type="match status" value="1"/>
</dbReference>
<dbReference type="SUPFAM" id="SSF55785">
    <property type="entry name" value="PYP-like sensor domain (PAS domain)"/>
    <property type="match status" value="1"/>
</dbReference>
<dbReference type="Gene3D" id="3.30.450.20">
    <property type="entry name" value="PAS domain"/>
    <property type="match status" value="1"/>
</dbReference>
<dbReference type="SMART" id="SM00267">
    <property type="entry name" value="GGDEF"/>
    <property type="match status" value="1"/>
</dbReference>
<dbReference type="PANTHER" id="PTHR44757">
    <property type="entry name" value="DIGUANYLATE CYCLASE DGCP"/>
    <property type="match status" value="1"/>
</dbReference>
<evidence type="ECO:0000259" key="4">
    <source>
        <dbReference type="PROSITE" id="PS50883"/>
    </source>
</evidence>
<dbReference type="PANTHER" id="PTHR44757:SF2">
    <property type="entry name" value="BIOFILM ARCHITECTURE MAINTENANCE PROTEIN MBAA"/>
    <property type="match status" value="1"/>
</dbReference>
<dbReference type="InterPro" id="IPR001633">
    <property type="entry name" value="EAL_dom"/>
</dbReference>
<dbReference type="InterPro" id="IPR011006">
    <property type="entry name" value="CheY-like_superfamily"/>
</dbReference>
<feature type="domain" description="PAC" evidence="3">
    <location>
        <begin position="220"/>
        <end position="272"/>
    </location>
</feature>
<feature type="domain" description="EAL" evidence="4">
    <location>
        <begin position="473"/>
        <end position="726"/>
    </location>
</feature>
<feature type="domain" description="GGDEF" evidence="5">
    <location>
        <begin position="331"/>
        <end position="464"/>
    </location>
</feature>
<dbReference type="Gene3D" id="3.20.20.450">
    <property type="entry name" value="EAL domain"/>
    <property type="match status" value="1"/>
</dbReference>
<proteinExistence type="predicted"/>
<feature type="modified residue" description="4-aspartylphosphate" evidence="1">
    <location>
        <position position="71"/>
    </location>
</feature>
<feature type="domain" description="Response regulatory" evidence="2">
    <location>
        <begin position="22"/>
        <end position="137"/>
    </location>
</feature>
<evidence type="ECO:0000313" key="6">
    <source>
        <dbReference type="EMBL" id="MFG6430171.1"/>
    </source>
</evidence>
<dbReference type="SUPFAM" id="SSF55073">
    <property type="entry name" value="Nucleotide cyclase"/>
    <property type="match status" value="1"/>
</dbReference>
<dbReference type="Pfam" id="PF00990">
    <property type="entry name" value="GGDEF"/>
    <property type="match status" value="1"/>
</dbReference>
<dbReference type="InterPro" id="IPR029787">
    <property type="entry name" value="Nucleotide_cyclase"/>
</dbReference>
<dbReference type="Pfam" id="PF00072">
    <property type="entry name" value="Response_reg"/>
    <property type="match status" value="1"/>
</dbReference>
<reference evidence="6 7" key="1">
    <citation type="submission" date="2024-08" db="EMBL/GenBank/DDBJ databases">
        <authorList>
            <person name="Lu H."/>
        </authorList>
    </citation>
    <scope>NUCLEOTIDE SEQUENCE [LARGE SCALE GENOMIC DNA]</scope>
    <source>
        <strain evidence="6 7">LYH14W</strain>
    </source>
</reference>
<dbReference type="CDD" id="cd00130">
    <property type="entry name" value="PAS"/>
    <property type="match status" value="1"/>
</dbReference>
<dbReference type="NCBIfam" id="TIGR00229">
    <property type="entry name" value="sensory_box"/>
    <property type="match status" value="1"/>
</dbReference>
<evidence type="ECO:0000313" key="7">
    <source>
        <dbReference type="Proteomes" id="UP001606210"/>
    </source>
</evidence>
<dbReference type="InterPro" id="IPR000014">
    <property type="entry name" value="PAS"/>
</dbReference>
<dbReference type="NCBIfam" id="TIGR00254">
    <property type="entry name" value="GGDEF"/>
    <property type="match status" value="1"/>
</dbReference>
<evidence type="ECO:0000259" key="5">
    <source>
        <dbReference type="PROSITE" id="PS50887"/>
    </source>
</evidence>
<dbReference type="Pfam" id="PF00563">
    <property type="entry name" value="EAL"/>
    <property type="match status" value="1"/>
</dbReference>
<dbReference type="InterPro" id="IPR035919">
    <property type="entry name" value="EAL_sf"/>
</dbReference>
<dbReference type="InterPro" id="IPR035965">
    <property type="entry name" value="PAS-like_dom_sf"/>
</dbReference>
<protein>
    <submittedName>
        <fullName evidence="6">Bifunctional diguanylate cyclase/phosphodiesterase</fullName>
    </submittedName>
</protein>
<comment type="caution">
    <text evidence="6">The sequence shown here is derived from an EMBL/GenBank/DDBJ whole genome shotgun (WGS) entry which is preliminary data.</text>
</comment>
<accession>A0ABW7F2R7</accession>
<dbReference type="PROSITE" id="PS50887">
    <property type="entry name" value="GGDEF"/>
    <property type="match status" value="1"/>
</dbReference>
<dbReference type="InterPro" id="IPR001789">
    <property type="entry name" value="Sig_transdc_resp-reg_receiver"/>
</dbReference>
<dbReference type="InterPro" id="IPR043128">
    <property type="entry name" value="Rev_trsase/Diguanyl_cyclase"/>
</dbReference>
<name>A0ABW7F2R7_9BURK</name>
<dbReference type="InterPro" id="IPR013656">
    <property type="entry name" value="PAS_4"/>
</dbReference>
<dbReference type="SMART" id="SM00448">
    <property type="entry name" value="REC"/>
    <property type="match status" value="1"/>
</dbReference>
<sequence length="747" mass="81923">MSGDGQLPATPAQAPPNGAVVRVLFADDEAGTRTLMRAALRKLGLDVTLAADGREALDAFQQQPHTMVLLDVDMPELDGYEVCRRLRRQAGPLLPIVMVTGRDDVASVQRAYECGATDFIVKPINWSILGHRVSHLLRNYDMQRELHAAEARTKAILQALPDLLIELDADGRFIECHAPASEDLAHHLQALPGRTVSEALSPKLIEMTMAAIAETARTGRSTGRQYRLHLPGGDRWFELSMARKAGDGDVARFIALSRDITERKAAESRIGQLAESLHIANIDLRRANDELQRQAFQDPLSGLPNRAMLNSRLQQALRRISALPAATAQDAKLAVLFIDLDGFKPINDSFGHAAGDEVLREVAKRLRAIVRESDVLARLGGDEFVALIESPEAGSDALRLGARIIDALKRPFAVMDQKLALSCSIGVVVYPDQERSGDRLLACADAAMYAAKRIGGSACVPYDAGMSDDGTEQVLMQQALRESLERGALTLFYQPKVDSVRGRIYGLEALLRWQHDRFGIVPPSVFIPLAERFGLIGAIGDWVLEEACAQLAAWHAQGLHTRIAINLSAHQLRQPDLVERMRAALRRHGLHPGRLTCEITESAMMENSAEERGTLDRIAALGVRLSIDDFGTGYSSLAQLRHIPARQLKIDRSFVVDLTVSAEARAVVEAIVQLAHALRLEVVAEGVESEEQLQVLRDLGCDVLQGFHVASPMPADEVPVWMSTRENARREGVDTSFDSLPGHMTQF</sequence>
<dbReference type="Pfam" id="PF08448">
    <property type="entry name" value="PAS_4"/>
    <property type="match status" value="1"/>
</dbReference>
<gene>
    <name evidence="6" type="ORF">ACG00Y_09625</name>
</gene>
<evidence type="ECO:0000256" key="1">
    <source>
        <dbReference type="PROSITE-ProRule" id="PRU00169"/>
    </source>
</evidence>
<evidence type="ECO:0000259" key="2">
    <source>
        <dbReference type="PROSITE" id="PS50110"/>
    </source>
</evidence>
<evidence type="ECO:0000259" key="3">
    <source>
        <dbReference type="PROSITE" id="PS50113"/>
    </source>
</evidence>
<organism evidence="6 7">
    <name type="scientific">Pelomonas parva</name>
    <dbReference type="NCBI Taxonomy" id="3299032"/>
    <lineage>
        <taxon>Bacteria</taxon>
        <taxon>Pseudomonadati</taxon>
        <taxon>Pseudomonadota</taxon>
        <taxon>Betaproteobacteria</taxon>
        <taxon>Burkholderiales</taxon>
        <taxon>Sphaerotilaceae</taxon>
        <taxon>Roseateles</taxon>
    </lineage>
</organism>
<dbReference type="Gene3D" id="3.30.70.270">
    <property type="match status" value="1"/>
</dbReference>
<keyword evidence="1" id="KW-0597">Phosphoprotein</keyword>
<dbReference type="Proteomes" id="UP001606210">
    <property type="component" value="Unassembled WGS sequence"/>
</dbReference>
<dbReference type="PROSITE" id="PS50113">
    <property type="entry name" value="PAC"/>
    <property type="match status" value="1"/>
</dbReference>
<dbReference type="CDD" id="cd01949">
    <property type="entry name" value="GGDEF"/>
    <property type="match status" value="1"/>
</dbReference>
<dbReference type="PROSITE" id="PS50883">
    <property type="entry name" value="EAL"/>
    <property type="match status" value="1"/>
</dbReference>
<dbReference type="EMBL" id="JBIGHV010000003">
    <property type="protein sequence ID" value="MFG6430171.1"/>
    <property type="molecule type" value="Genomic_DNA"/>
</dbReference>
<dbReference type="Gene3D" id="3.40.50.2300">
    <property type="match status" value="1"/>
</dbReference>
<dbReference type="InterPro" id="IPR000160">
    <property type="entry name" value="GGDEF_dom"/>
</dbReference>
<dbReference type="InterPro" id="IPR052155">
    <property type="entry name" value="Biofilm_reg_signaling"/>
</dbReference>